<evidence type="ECO:0000313" key="3">
    <source>
        <dbReference type="Proteomes" id="UP001152646"/>
    </source>
</evidence>
<gene>
    <name evidence="2" type="ORF">PSALAMII_LOCUS7937</name>
</gene>
<dbReference type="PANTHER" id="PTHR31904:SF1">
    <property type="entry name" value="BYPASS OF STOP CODON PROTEIN 5-RELATED"/>
    <property type="match status" value="1"/>
</dbReference>
<dbReference type="Proteomes" id="UP001152646">
    <property type="component" value="Unassembled WGS sequence"/>
</dbReference>
<reference evidence="2" key="1">
    <citation type="submission" date="2021-07" db="EMBL/GenBank/DDBJ databases">
        <authorList>
            <person name="Branca A.L. A."/>
        </authorList>
    </citation>
    <scope>NUCLEOTIDE SEQUENCE</scope>
</reference>
<protein>
    <recommendedName>
        <fullName evidence="1">Bul1 C-terminal domain-containing protein</fullName>
    </recommendedName>
</protein>
<dbReference type="Pfam" id="PF04426">
    <property type="entry name" value="Bul1_C"/>
    <property type="match status" value="1"/>
</dbReference>
<proteinExistence type="predicted"/>
<dbReference type="EMBL" id="CAJVPA010000205">
    <property type="protein sequence ID" value="CAG8399431.1"/>
    <property type="molecule type" value="Genomic_DNA"/>
</dbReference>
<dbReference type="OrthoDB" id="2283785at2759"/>
<dbReference type="PANTHER" id="PTHR31904">
    <property type="entry name" value="BYPASS OF STOP CODON PROTEIN 5-RELATED"/>
    <property type="match status" value="1"/>
</dbReference>
<evidence type="ECO:0000259" key="1">
    <source>
        <dbReference type="Pfam" id="PF04426"/>
    </source>
</evidence>
<evidence type="ECO:0000313" key="2">
    <source>
        <dbReference type="EMBL" id="CAG8399431.1"/>
    </source>
</evidence>
<dbReference type="InterPro" id="IPR039634">
    <property type="entry name" value="Bul1-like"/>
</dbReference>
<dbReference type="InterPro" id="IPR014752">
    <property type="entry name" value="Arrestin-like_C"/>
</dbReference>
<comment type="caution">
    <text evidence="2">The sequence shown here is derived from an EMBL/GenBank/DDBJ whole genome shotgun (WGS) entry which is preliminary data.</text>
</comment>
<sequence>MAMCNLRFMRTSPKIDIQLNQNLPSDVDYYTTGNVVEGTVFITVPHGLPLGAVQIHLQGISKIKFHRALQHGRANTQHTFLSLRHPQDETKIPMPASITEKSHSYRIPFSFVLPNKLPPRSCNHFTKSKHIENSHRNLPATLGDRGCQAQIDEFLTDKACVSYRIRVRISNPLVSNSVLSKTKCIRVIPHSLEEPPIETMGNKLYLTHIRKALSDGPFCSKSGWLSVEALQPRSIRLPNPETTMHENLGTTATINLEFVGMQSPPKLRTISSTLKVLTIYGATPWENHPSVMYSPSLGNGNRQICRDDLPLSKACIKTVKWEKQKTLSRDDERPRDGFHEGDALLQPSKWKYSIVAPITLPDTHSLVPTFHSCFVSRVYLVEICLSYSQIGALHVPSYVTLKLPLQITK</sequence>
<name>A0A9W4JH76_9EURO</name>
<organism evidence="2 3">
    <name type="scientific">Penicillium salamii</name>
    <dbReference type="NCBI Taxonomy" id="1612424"/>
    <lineage>
        <taxon>Eukaryota</taxon>
        <taxon>Fungi</taxon>
        <taxon>Dikarya</taxon>
        <taxon>Ascomycota</taxon>
        <taxon>Pezizomycotina</taxon>
        <taxon>Eurotiomycetes</taxon>
        <taxon>Eurotiomycetidae</taxon>
        <taxon>Eurotiales</taxon>
        <taxon>Aspergillaceae</taxon>
        <taxon>Penicillium</taxon>
    </lineage>
</organism>
<feature type="domain" description="Bul1 C-terminal" evidence="1">
    <location>
        <begin position="364"/>
        <end position="396"/>
    </location>
</feature>
<dbReference type="InterPro" id="IPR022794">
    <property type="entry name" value="Bul1_C"/>
</dbReference>
<accession>A0A9W4JH76</accession>
<dbReference type="AlphaFoldDB" id="A0A9W4JH76"/>
<dbReference type="Gene3D" id="2.60.40.640">
    <property type="match status" value="1"/>
</dbReference>